<dbReference type="Proteomes" id="UP000692954">
    <property type="component" value="Unassembled WGS sequence"/>
</dbReference>
<evidence type="ECO:0000256" key="1">
    <source>
        <dbReference type="SAM" id="Coils"/>
    </source>
</evidence>
<name>A0A8S1NRI7_9CILI</name>
<feature type="compositionally biased region" description="Basic and acidic residues" evidence="2">
    <location>
        <begin position="518"/>
        <end position="529"/>
    </location>
</feature>
<feature type="compositionally biased region" description="Polar residues" evidence="2">
    <location>
        <begin position="595"/>
        <end position="607"/>
    </location>
</feature>
<accession>A0A8S1NRI7</accession>
<evidence type="ECO:0000256" key="2">
    <source>
        <dbReference type="SAM" id="MobiDB-lite"/>
    </source>
</evidence>
<dbReference type="AlphaFoldDB" id="A0A8S1NRI7"/>
<organism evidence="3 4">
    <name type="scientific">Paramecium sonneborni</name>
    <dbReference type="NCBI Taxonomy" id="65129"/>
    <lineage>
        <taxon>Eukaryota</taxon>
        <taxon>Sar</taxon>
        <taxon>Alveolata</taxon>
        <taxon>Ciliophora</taxon>
        <taxon>Intramacronucleata</taxon>
        <taxon>Oligohymenophorea</taxon>
        <taxon>Peniculida</taxon>
        <taxon>Parameciidae</taxon>
        <taxon>Paramecium</taxon>
    </lineage>
</organism>
<dbReference type="OrthoDB" id="302935at2759"/>
<keyword evidence="1" id="KW-0175">Coiled coil</keyword>
<feature type="region of interest" description="Disordered" evidence="2">
    <location>
        <begin position="500"/>
        <end position="529"/>
    </location>
</feature>
<feature type="region of interest" description="Disordered" evidence="2">
    <location>
        <begin position="571"/>
        <end position="607"/>
    </location>
</feature>
<proteinExistence type="predicted"/>
<evidence type="ECO:0000313" key="3">
    <source>
        <dbReference type="EMBL" id="CAD8091795.1"/>
    </source>
</evidence>
<reference evidence="3" key="1">
    <citation type="submission" date="2021-01" db="EMBL/GenBank/DDBJ databases">
        <authorList>
            <consortium name="Genoscope - CEA"/>
            <person name="William W."/>
        </authorList>
    </citation>
    <scope>NUCLEOTIDE SEQUENCE</scope>
</reference>
<keyword evidence="4" id="KW-1185">Reference proteome</keyword>
<dbReference type="EMBL" id="CAJJDN010000058">
    <property type="protein sequence ID" value="CAD8091795.1"/>
    <property type="molecule type" value="Genomic_DNA"/>
</dbReference>
<evidence type="ECO:0000313" key="4">
    <source>
        <dbReference type="Proteomes" id="UP000692954"/>
    </source>
</evidence>
<protein>
    <submittedName>
        <fullName evidence="3">Uncharacterized protein</fullName>
    </submittedName>
</protein>
<feature type="coiled-coil region" evidence="1">
    <location>
        <begin position="271"/>
        <end position="298"/>
    </location>
</feature>
<sequence length="790" mass="93111">MFNHKSKRPSLLYIECKSRDISRRGSRLSDIFDDTNYKQNTFQQQRQQYSTTKNKDIQSLNIMYKQAMFDQQILQDQTYMLIEDLNGKLLQRAELIGQIEELEELIDYHKKHSSIEIGFTLKLQKLEILIQQYQKQSLNTSQLLRQKEIFYQDLKKLVNQEAFNAFGMYLKQWGHEFELIKNNYGLETYQQVLAEKQQEFVQNLTTLYEKKINGILQLFKNYQLLKNSMLNNIEFVDNNLNPELFNIKQAIKQNQELIQKILRIHLDQGISSNFNEKMQNLELKNIKLAQKLNEIARNQKFAQETTKTKKENDEFFLEDLIEFSEISQIDNCDLKNEIVNSFQKQQYKAFDKSITQTQNFQTYDVNKETQLKFNQLLQIYQQNNIDTDTKNFEGQCISEDSTLQHFQEINLALIQSGKSMDIYPIKLQQSQQPLEIQDSQSSQQNLFFRLKTITEEQLSSKRNQQYINQKSKIDTSPVNQNLKTALNLKKIKQLDNFSQSKGIPLTDQTKRFSNNETQSKDQTKNEIEPIKRQIQIPFSNGSLFFSNQDQTSISSQKNQIDQISKLKDKTTLSEKLSKQKKSKSFDSTSNKEQLKQFTGNTSTNNGHSKEIQQVQNTINLLIPIEQEILRILKPLLKGQQIYKRFSSTKPNIKKQEFDPFSCQNPANYGFCPRIICLAKNFECIEFKNQMKINQVDTYIKLDEIMRTMIPSPIQQCIQVKKQIQCKYILSKQESTVQKISFWPMFLITQNDGRIELLFNSESVLEQWQANFLFLKNNIKTLQIINKKLHQ</sequence>
<comment type="caution">
    <text evidence="3">The sequence shown here is derived from an EMBL/GenBank/DDBJ whole genome shotgun (WGS) entry which is preliminary data.</text>
</comment>
<gene>
    <name evidence="3" type="ORF">PSON_ATCC_30995.1.T0580060</name>
</gene>